<feature type="DNA-binding region" description="H-T-H motif" evidence="4">
    <location>
        <begin position="26"/>
        <end position="45"/>
    </location>
</feature>
<evidence type="ECO:0000313" key="7">
    <source>
        <dbReference type="Proteomes" id="UP000005143"/>
    </source>
</evidence>
<dbReference type="Pfam" id="PF21993">
    <property type="entry name" value="TetR_C_13_2"/>
    <property type="match status" value="1"/>
</dbReference>
<dbReference type="OrthoDB" id="4726108at2"/>
<keyword evidence="2 4" id="KW-0238">DNA-binding</keyword>
<dbReference type="PRINTS" id="PR00455">
    <property type="entry name" value="HTHTETR"/>
</dbReference>
<sequence length="192" mass="20191">MRSDARQKMIDSAVLLFRERGIDGTAFSDVLAHSGAPRGSIYHHFPEGKAQLAREATERAGELMAGLFERQLTAAGPAAAIDAFVAFWRTTLTSSDFEAGCPIAAAAVAGHDTPGARDAAGVAFARFQELCAADLVARGIEPERAASVAALVVSAVEGAVILCRAQRSLEPLERTAAEISRMIGERPELAVS</sequence>
<dbReference type="Proteomes" id="UP000005143">
    <property type="component" value="Unassembled WGS sequence"/>
</dbReference>
<dbReference type="AlphaFoldDB" id="H0E5U9"/>
<evidence type="ECO:0000256" key="1">
    <source>
        <dbReference type="ARBA" id="ARBA00023015"/>
    </source>
</evidence>
<dbReference type="InterPro" id="IPR009057">
    <property type="entry name" value="Homeodomain-like_sf"/>
</dbReference>
<dbReference type="PATRIC" id="fig|1097667.3.peg.2179"/>
<gene>
    <name evidence="6" type="ORF">PAI11_21980</name>
</gene>
<evidence type="ECO:0000256" key="4">
    <source>
        <dbReference type="PROSITE-ProRule" id="PRU00335"/>
    </source>
</evidence>
<dbReference type="SUPFAM" id="SSF46689">
    <property type="entry name" value="Homeodomain-like"/>
    <property type="match status" value="1"/>
</dbReference>
<evidence type="ECO:0000256" key="2">
    <source>
        <dbReference type="ARBA" id="ARBA00023125"/>
    </source>
</evidence>
<accession>H0E5U9</accession>
<keyword evidence="1" id="KW-0805">Transcription regulation</keyword>
<dbReference type="PANTHER" id="PTHR47506:SF3">
    <property type="entry name" value="HTH-TYPE TRANSCRIPTIONAL REGULATOR LMRA"/>
    <property type="match status" value="1"/>
</dbReference>
<dbReference type="SUPFAM" id="SSF48498">
    <property type="entry name" value="Tetracyclin repressor-like, C-terminal domain"/>
    <property type="match status" value="1"/>
</dbReference>
<name>H0E5U9_9ACTN</name>
<dbReference type="InterPro" id="IPR054156">
    <property type="entry name" value="YxaF_TetR_C"/>
</dbReference>
<protein>
    <submittedName>
        <fullName evidence="6">Transcriptional regulator TetR family</fullName>
    </submittedName>
</protein>
<evidence type="ECO:0000313" key="6">
    <source>
        <dbReference type="EMBL" id="EHN10931.1"/>
    </source>
</evidence>
<evidence type="ECO:0000256" key="3">
    <source>
        <dbReference type="ARBA" id="ARBA00023163"/>
    </source>
</evidence>
<dbReference type="InterPro" id="IPR001647">
    <property type="entry name" value="HTH_TetR"/>
</dbReference>
<organism evidence="6 7">
    <name type="scientific">Patulibacter medicamentivorans</name>
    <dbReference type="NCBI Taxonomy" id="1097667"/>
    <lineage>
        <taxon>Bacteria</taxon>
        <taxon>Bacillati</taxon>
        <taxon>Actinomycetota</taxon>
        <taxon>Thermoleophilia</taxon>
        <taxon>Solirubrobacterales</taxon>
        <taxon>Patulibacteraceae</taxon>
        <taxon>Patulibacter</taxon>
    </lineage>
</organism>
<comment type="caution">
    <text evidence="6">The sequence shown here is derived from an EMBL/GenBank/DDBJ whole genome shotgun (WGS) entry which is preliminary data.</text>
</comment>
<dbReference type="Gene3D" id="1.10.357.10">
    <property type="entry name" value="Tetracycline Repressor, domain 2"/>
    <property type="match status" value="1"/>
</dbReference>
<dbReference type="PANTHER" id="PTHR47506">
    <property type="entry name" value="TRANSCRIPTIONAL REGULATORY PROTEIN"/>
    <property type="match status" value="1"/>
</dbReference>
<keyword evidence="3" id="KW-0804">Transcription</keyword>
<feature type="domain" description="HTH tetR-type" evidence="5">
    <location>
        <begin position="3"/>
        <end position="63"/>
    </location>
</feature>
<keyword evidence="7" id="KW-1185">Reference proteome</keyword>
<dbReference type="Pfam" id="PF00440">
    <property type="entry name" value="TetR_N"/>
    <property type="match status" value="1"/>
</dbReference>
<dbReference type="EMBL" id="AGUD01000195">
    <property type="protein sequence ID" value="EHN10931.1"/>
    <property type="molecule type" value="Genomic_DNA"/>
</dbReference>
<proteinExistence type="predicted"/>
<evidence type="ECO:0000259" key="5">
    <source>
        <dbReference type="PROSITE" id="PS50977"/>
    </source>
</evidence>
<dbReference type="GO" id="GO:0003677">
    <property type="term" value="F:DNA binding"/>
    <property type="evidence" value="ECO:0007669"/>
    <property type="project" value="UniProtKB-UniRule"/>
</dbReference>
<dbReference type="PROSITE" id="PS50977">
    <property type="entry name" value="HTH_TETR_2"/>
    <property type="match status" value="1"/>
</dbReference>
<dbReference type="InterPro" id="IPR036271">
    <property type="entry name" value="Tet_transcr_reg_TetR-rel_C_sf"/>
</dbReference>
<reference evidence="6 7" key="1">
    <citation type="journal article" date="2013" name="Biodegradation">
        <title>Quantitative proteomic analysis of ibuprofen-degrading Patulibacter sp. strain I11.</title>
        <authorList>
            <person name="Almeida B."/>
            <person name="Kjeldal H."/>
            <person name="Lolas I."/>
            <person name="Knudsen A.D."/>
            <person name="Carvalho G."/>
            <person name="Nielsen K.L."/>
            <person name="Barreto Crespo M.T."/>
            <person name="Stensballe A."/>
            <person name="Nielsen J.L."/>
        </authorList>
    </citation>
    <scope>NUCLEOTIDE SEQUENCE [LARGE SCALE GENOMIC DNA]</scope>
    <source>
        <strain evidence="6 7">I11</strain>
    </source>
</reference>